<evidence type="ECO:0000256" key="6">
    <source>
        <dbReference type="RuleBase" id="RU003815"/>
    </source>
</evidence>
<dbReference type="InterPro" id="IPR020568">
    <property type="entry name" value="Ribosomal_Su5_D2-typ_SF"/>
</dbReference>
<reference evidence="8" key="1">
    <citation type="submission" date="2017-09" db="EMBL/GenBank/DDBJ databases">
        <title>Depth-based differentiation of microbial function through sediment-hosted aquifers and enrichment of novel symbionts in the deep terrestrial subsurface.</title>
        <authorList>
            <person name="Probst A.J."/>
            <person name="Ladd B."/>
            <person name="Jarett J.K."/>
            <person name="Geller-Mcgrath D.E."/>
            <person name="Sieber C.M.K."/>
            <person name="Emerson J.B."/>
            <person name="Anantharaman K."/>
            <person name="Thomas B.C."/>
            <person name="Malmstrom R."/>
            <person name="Stieglmeier M."/>
            <person name="Klingl A."/>
            <person name="Woyke T."/>
            <person name="Ryan C.M."/>
            <person name="Banfield J.F."/>
        </authorList>
    </citation>
    <scope>NUCLEOTIDE SEQUENCE [LARGE SCALE GENOMIC DNA]</scope>
</reference>
<dbReference type="GO" id="GO:0006412">
    <property type="term" value="P:translation"/>
    <property type="evidence" value="ECO:0007669"/>
    <property type="project" value="UniProtKB-UniRule"/>
</dbReference>
<dbReference type="InterPro" id="IPR020574">
    <property type="entry name" value="Ribosomal_uS9_CS"/>
</dbReference>
<comment type="caution">
    <text evidence="7">The sequence shown here is derived from an EMBL/GenBank/DDBJ whole genome shotgun (WGS) entry which is preliminary data.</text>
</comment>
<dbReference type="Proteomes" id="UP000231466">
    <property type="component" value="Unassembled WGS sequence"/>
</dbReference>
<dbReference type="Pfam" id="PF00380">
    <property type="entry name" value="Ribosomal_S9"/>
    <property type="match status" value="1"/>
</dbReference>
<dbReference type="SUPFAM" id="SSF54211">
    <property type="entry name" value="Ribosomal protein S5 domain 2-like"/>
    <property type="match status" value="1"/>
</dbReference>
<evidence type="ECO:0000256" key="4">
    <source>
        <dbReference type="ARBA" id="ARBA00035259"/>
    </source>
</evidence>
<keyword evidence="2 5" id="KW-0689">Ribosomal protein</keyword>
<dbReference type="PANTHER" id="PTHR21569">
    <property type="entry name" value="RIBOSOMAL PROTEIN S9"/>
    <property type="match status" value="1"/>
</dbReference>
<dbReference type="AlphaFoldDB" id="A0A2H0VFG3"/>
<dbReference type="PROSITE" id="PS00360">
    <property type="entry name" value="RIBOSOMAL_S9"/>
    <property type="match status" value="1"/>
</dbReference>
<dbReference type="EMBL" id="PFAH01000008">
    <property type="protein sequence ID" value="PIR97852.1"/>
    <property type="molecule type" value="Genomic_DNA"/>
</dbReference>
<organism evidence="7 8">
    <name type="scientific">Candidatus Colwellbacteria bacterium CG10_big_fil_rev_8_21_14_0_10_42_22</name>
    <dbReference type="NCBI Taxonomy" id="1974540"/>
    <lineage>
        <taxon>Bacteria</taxon>
        <taxon>Candidatus Colwelliibacteriota</taxon>
    </lineage>
</organism>
<dbReference type="InterPro" id="IPR023035">
    <property type="entry name" value="Ribosomal_uS9_bac/plastid"/>
</dbReference>
<name>A0A2H0VFG3_9BACT</name>
<evidence type="ECO:0000256" key="2">
    <source>
        <dbReference type="ARBA" id="ARBA00022980"/>
    </source>
</evidence>
<evidence type="ECO:0000256" key="3">
    <source>
        <dbReference type="ARBA" id="ARBA00023274"/>
    </source>
</evidence>
<sequence length="137" mass="15736">MAEKDKKYFEGIGRRKSAVARVRFFPAGPGGMFKVNELDYKEYFDVERLRQSAIAPLKLLDNTLRKNAGVEVHVRGGGIMAQAEAVTLGLARALVKQNEDLKKEMRAFGYLTRDPRKVERKKFGLKKARRAPQWRKR</sequence>
<evidence type="ECO:0000256" key="1">
    <source>
        <dbReference type="ARBA" id="ARBA00005251"/>
    </source>
</evidence>
<dbReference type="GO" id="GO:0003735">
    <property type="term" value="F:structural constituent of ribosome"/>
    <property type="evidence" value="ECO:0007669"/>
    <property type="project" value="InterPro"/>
</dbReference>
<keyword evidence="3 5" id="KW-0687">Ribonucleoprotein</keyword>
<evidence type="ECO:0000313" key="8">
    <source>
        <dbReference type="Proteomes" id="UP000231466"/>
    </source>
</evidence>
<dbReference type="GO" id="GO:0022627">
    <property type="term" value="C:cytosolic small ribosomal subunit"/>
    <property type="evidence" value="ECO:0007669"/>
    <property type="project" value="TreeGrafter"/>
</dbReference>
<dbReference type="NCBIfam" id="NF001099">
    <property type="entry name" value="PRK00132.1"/>
    <property type="match status" value="1"/>
</dbReference>
<protein>
    <recommendedName>
        <fullName evidence="4 5">Small ribosomal subunit protein uS9</fullName>
    </recommendedName>
</protein>
<evidence type="ECO:0000313" key="7">
    <source>
        <dbReference type="EMBL" id="PIR97852.1"/>
    </source>
</evidence>
<gene>
    <name evidence="5" type="primary">rpsI</name>
    <name evidence="7" type="ORF">COT89_02160</name>
</gene>
<comment type="similarity">
    <text evidence="1 5 6">Belongs to the universal ribosomal protein uS9 family.</text>
</comment>
<dbReference type="Gene3D" id="3.30.230.10">
    <property type="match status" value="1"/>
</dbReference>
<dbReference type="InterPro" id="IPR000754">
    <property type="entry name" value="Ribosomal_uS9"/>
</dbReference>
<accession>A0A2H0VFG3</accession>
<evidence type="ECO:0000256" key="5">
    <source>
        <dbReference type="HAMAP-Rule" id="MF_00532"/>
    </source>
</evidence>
<dbReference type="InterPro" id="IPR014721">
    <property type="entry name" value="Ribsml_uS5_D2-typ_fold_subgr"/>
</dbReference>
<dbReference type="PANTHER" id="PTHR21569:SF1">
    <property type="entry name" value="SMALL RIBOSOMAL SUBUNIT PROTEIN US9M"/>
    <property type="match status" value="1"/>
</dbReference>
<proteinExistence type="inferred from homology"/>
<dbReference type="HAMAP" id="MF_00532_B">
    <property type="entry name" value="Ribosomal_uS9_B"/>
    <property type="match status" value="1"/>
</dbReference>
<dbReference type="GO" id="GO:0003723">
    <property type="term" value="F:RNA binding"/>
    <property type="evidence" value="ECO:0007669"/>
    <property type="project" value="TreeGrafter"/>
</dbReference>